<organism evidence="1 2">
    <name type="scientific">Pseudomonas spelaei</name>
    <dbReference type="NCBI Taxonomy" id="1055469"/>
    <lineage>
        <taxon>Bacteria</taxon>
        <taxon>Pseudomonadati</taxon>
        <taxon>Pseudomonadota</taxon>
        <taxon>Gammaproteobacteria</taxon>
        <taxon>Pseudomonadales</taxon>
        <taxon>Pseudomonadaceae</taxon>
        <taxon>Pseudomonas</taxon>
    </lineage>
</organism>
<dbReference type="AlphaFoldDB" id="A0A6I3WGJ5"/>
<proteinExistence type="predicted"/>
<comment type="caution">
    <text evidence="1">The sequence shown here is derived from an EMBL/GenBank/DDBJ whole genome shotgun (WGS) entry which is preliminary data.</text>
</comment>
<gene>
    <name evidence="1" type="ORF">GNF76_23850</name>
</gene>
<dbReference type="RefSeq" id="WP_155585536.1">
    <property type="nucleotide sequence ID" value="NZ_JBHSTH010000044.1"/>
</dbReference>
<dbReference type="EMBL" id="WNNK01000024">
    <property type="protein sequence ID" value="MUF07391.1"/>
    <property type="molecule type" value="Genomic_DNA"/>
</dbReference>
<sequence length="115" mass="12790">MIRMPKAERLMYVAQGLNALTEVLISDLILEDSSQAPGAIRTEYMEGYLRAMQCLGLELEDAVTDAWENADNPTYICEADQKRAREEASGMSGTVSVLTWGHEPVTRRTVQEPGQ</sequence>
<reference evidence="1 2" key="1">
    <citation type="submission" date="2019-11" db="EMBL/GenBank/DDBJ databases">
        <title>Pseudomonas karstica sp. nov. and Pseudomonas spelaei sp. nov. from karst caves.</title>
        <authorList>
            <person name="Zeman M."/>
        </authorList>
    </citation>
    <scope>NUCLEOTIDE SEQUENCE [LARGE SCALE GENOMIC DNA]</scope>
    <source>
        <strain evidence="1 2">CCM 7893</strain>
    </source>
</reference>
<accession>A0A6I3WGJ5</accession>
<keyword evidence="2" id="KW-1185">Reference proteome</keyword>
<dbReference type="Proteomes" id="UP000438196">
    <property type="component" value="Unassembled WGS sequence"/>
</dbReference>
<name>A0A6I3WGJ5_9PSED</name>
<protein>
    <submittedName>
        <fullName evidence="1">Uncharacterized protein</fullName>
    </submittedName>
</protein>
<evidence type="ECO:0000313" key="2">
    <source>
        <dbReference type="Proteomes" id="UP000438196"/>
    </source>
</evidence>
<evidence type="ECO:0000313" key="1">
    <source>
        <dbReference type="EMBL" id="MUF07391.1"/>
    </source>
</evidence>